<protein>
    <submittedName>
        <fullName evidence="1">Uncharacterized protein</fullName>
    </submittedName>
</protein>
<dbReference type="EMBL" id="CAJNRG010015149">
    <property type="protein sequence ID" value="CAF2162217.1"/>
    <property type="molecule type" value="Genomic_DNA"/>
</dbReference>
<accession>A0A816YKK6</accession>
<name>A0A816YKK6_9BILA</name>
<feature type="non-terminal residue" evidence="1">
    <location>
        <position position="55"/>
    </location>
</feature>
<organism evidence="1 2">
    <name type="scientific">Rotaria magnacalcarata</name>
    <dbReference type="NCBI Taxonomy" id="392030"/>
    <lineage>
        <taxon>Eukaryota</taxon>
        <taxon>Metazoa</taxon>
        <taxon>Spiralia</taxon>
        <taxon>Gnathifera</taxon>
        <taxon>Rotifera</taxon>
        <taxon>Eurotatoria</taxon>
        <taxon>Bdelloidea</taxon>
        <taxon>Philodinida</taxon>
        <taxon>Philodinidae</taxon>
        <taxon>Rotaria</taxon>
    </lineage>
</organism>
<gene>
    <name evidence="1" type="ORF">XDN619_LOCUS30552</name>
</gene>
<evidence type="ECO:0000313" key="2">
    <source>
        <dbReference type="Proteomes" id="UP000663887"/>
    </source>
</evidence>
<dbReference type="AlphaFoldDB" id="A0A816YKK6"/>
<comment type="caution">
    <text evidence="1">The sequence shown here is derived from an EMBL/GenBank/DDBJ whole genome shotgun (WGS) entry which is preliminary data.</text>
</comment>
<reference evidence="1" key="1">
    <citation type="submission" date="2021-02" db="EMBL/GenBank/DDBJ databases">
        <authorList>
            <person name="Nowell W R."/>
        </authorList>
    </citation>
    <scope>NUCLEOTIDE SEQUENCE</scope>
</reference>
<evidence type="ECO:0000313" key="1">
    <source>
        <dbReference type="EMBL" id="CAF2162217.1"/>
    </source>
</evidence>
<dbReference type="Proteomes" id="UP000663887">
    <property type="component" value="Unassembled WGS sequence"/>
</dbReference>
<proteinExistence type="predicted"/>
<sequence>MAFYGDATFLKNHQVTDTTTATVVVQQPGHPATRVLELAAVAHQRWQLSRPDRKI</sequence>